<dbReference type="NCBIfam" id="TIGR02231">
    <property type="entry name" value="mucoidy inhibitor MuiA family protein"/>
    <property type="match status" value="1"/>
</dbReference>
<dbReference type="PANTHER" id="PTHR31005">
    <property type="entry name" value="DUF4139 DOMAIN-CONTAINING PROTEIN"/>
    <property type="match status" value="1"/>
</dbReference>
<dbReference type="InterPro" id="IPR037291">
    <property type="entry name" value="DUF4139"/>
</dbReference>
<proteinExistence type="predicted"/>
<gene>
    <name evidence="4" type="ORF">KJP28_00500</name>
</gene>
<protein>
    <submittedName>
        <fullName evidence="4">Mucoidy inhibitor MuiA family protein</fullName>
    </submittedName>
</protein>
<reference evidence="4 5" key="1">
    <citation type="submission" date="2021-05" db="EMBL/GenBank/DDBJ databases">
        <title>Culturable bacteria isolated from Daya Bay.</title>
        <authorList>
            <person name="Zheng W."/>
            <person name="Yu S."/>
            <person name="Huang Y."/>
        </authorList>
    </citation>
    <scope>NUCLEOTIDE SEQUENCE [LARGE SCALE GENOMIC DNA]</scope>
    <source>
        <strain evidence="4 5">DP4N28-5</strain>
    </source>
</reference>
<organism evidence="4 5">
    <name type="scientific">Maritimibacter dapengensis</name>
    <dbReference type="NCBI Taxonomy" id="2836868"/>
    <lineage>
        <taxon>Bacteria</taxon>
        <taxon>Pseudomonadati</taxon>
        <taxon>Pseudomonadota</taxon>
        <taxon>Alphaproteobacteria</taxon>
        <taxon>Rhodobacterales</taxon>
        <taxon>Roseobacteraceae</taxon>
        <taxon>Maritimibacter</taxon>
    </lineage>
</organism>
<comment type="caution">
    <text evidence="4">The sequence shown here is derived from an EMBL/GenBank/DDBJ whole genome shotgun (WGS) entry which is preliminary data.</text>
</comment>
<evidence type="ECO:0000256" key="2">
    <source>
        <dbReference type="SAM" id="SignalP"/>
    </source>
</evidence>
<accession>A0ABS6SXE5</accession>
<dbReference type="Proteomes" id="UP000756530">
    <property type="component" value="Unassembled WGS sequence"/>
</dbReference>
<dbReference type="RefSeq" id="WP_218390274.1">
    <property type="nucleotide sequence ID" value="NZ_JAHUZE010000001.1"/>
</dbReference>
<evidence type="ECO:0000259" key="3">
    <source>
        <dbReference type="Pfam" id="PF13598"/>
    </source>
</evidence>
<dbReference type="PANTHER" id="PTHR31005:SF8">
    <property type="entry name" value="DUF4139 DOMAIN-CONTAINING PROTEIN"/>
    <property type="match status" value="1"/>
</dbReference>
<sequence>MRASVSLIALMLATPALAEDVFAQAPVVNAVIYPDGATLTLRAEVELPAGTHRVMVPYPGADGLVSLPRIQTSEGVEIGALGFRRAVAADPEALYTDAQADAAAVIDAVEDRLENQRNALEAARADVTALEARVAYLAAVAPPEGGTPAEILATADLVANQTAESLRALTAARTALKPMQDEIEALTGELAAAQAELERLSPPAAENDMLTVEVTHEAAGPVALEFTEQTWSAGWRVDYDMDLDRDSGTIALDRKIIVTQDTDRAWTDVRMTLSTARPSDAIAPSEVWPDKADIFDPVVARSGAERDRADDTAYLAEPAPMAMAEESAMKTAGLQVDGLAISYVYPDPVSVAPGESAELALDQLTLEAETTIEAAPRYDDTAFLVADITNTTGEPILPGRASLSRDGYFVGQTQIAMIPAGADETLPFGPIEGIRLDTIFKRNEEGDTGIISKSSTRQQQITFTVENLTDETQDVRALYPLTFSEKEDLEVDVIATPAPNETDVEDRRGVSAWNMTLAPGETQEVQITVDLDWPEGELLDWRP</sequence>
<keyword evidence="1" id="KW-0175">Coiled coil</keyword>
<keyword evidence="5" id="KW-1185">Reference proteome</keyword>
<evidence type="ECO:0000313" key="5">
    <source>
        <dbReference type="Proteomes" id="UP000756530"/>
    </source>
</evidence>
<feature type="signal peptide" evidence="2">
    <location>
        <begin position="1"/>
        <end position="18"/>
    </location>
</feature>
<evidence type="ECO:0000256" key="1">
    <source>
        <dbReference type="SAM" id="Coils"/>
    </source>
</evidence>
<name>A0ABS6SXE5_9RHOB</name>
<evidence type="ECO:0000313" key="4">
    <source>
        <dbReference type="EMBL" id="MBV7377385.1"/>
    </source>
</evidence>
<feature type="domain" description="DUF4139" evidence="3">
    <location>
        <begin position="224"/>
        <end position="535"/>
    </location>
</feature>
<keyword evidence="2" id="KW-0732">Signal</keyword>
<feature type="coiled-coil region" evidence="1">
    <location>
        <begin position="106"/>
        <end position="133"/>
    </location>
</feature>
<dbReference type="Pfam" id="PF13598">
    <property type="entry name" value="DUF4139"/>
    <property type="match status" value="1"/>
</dbReference>
<feature type="chain" id="PRO_5045089657" evidence="2">
    <location>
        <begin position="19"/>
        <end position="543"/>
    </location>
</feature>
<dbReference type="InterPro" id="IPR011935">
    <property type="entry name" value="CHP02231"/>
</dbReference>
<dbReference type="EMBL" id="JAHUZE010000001">
    <property type="protein sequence ID" value="MBV7377385.1"/>
    <property type="molecule type" value="Genomic_DNA"/>
</dbReference>